<protein>
    <recommendedName>
        <fullName evidence="3">XamI family restriction endonuclease</fullName>
    </recommendedName>
</protein>
<proteinExistence type="predicted"/>
<dbReference type="GO" id="GO:0009307">
    <property type="term" value="P:DNA restriction-modification system"/>
    <property type="evidence" value="ECO:0007669"/>
    <property type="project" value="InterPro"/>
</dbReference>
<comment type="caution">
    <text evidence="1">The sequence shown here is derived from an EMBL/GenBank/DDBJ whole genome shotgun (WGS) entry which is preliminary data.</text>
</comment>
<dbReference type="InterPro" id="IPR019072">
    <property type="entry name" value="Restrct_endonuc_II_XamI"/>
</dbReference>
<name>A0A7W9Q8D0_9ACTN</name>
<dbReference type="AlphaFoldDB" id="A0A7W9Q8D0"/>
<dbReference type="Pfam" id="PF09572">
    <property type="entry name" value="RE_XamI"/>
    <property type="match status" value="1"/>
</dbReference>
<accession>A0A7W9Q8D0</accession>
<reference evidence="1 2" key="1">
    <citation type="submission" date="2020-08" db="EMBL/GenBank/DDBJ databases">
        <title>Genomic Encyclopedia of Type Strains, Phase III (KMG-III): the genomes of soil and plant-associated and newly described type strains.</title>
        <authorList>
            <person name="Whitman W."/>
        </authorList>
    </citation>
    <scope>NUCLEOTIDE SEQUENCE [LARGE SCALE GENOMIC DNA]</scope>
    <source>
        <strain evidence="1 2">CECT 8305</strain>
    </source>
</reference>
<dbReference type="Proteomes" id="UP000588098">
    <property type="component" value="Unassembled WGS sequence"/>
</dbReference>
<organism evidence="1 2">
    <name type="scientific">Streptomyces zagrosensis</name>
    <dbReference type="NCBI Taxonomy" id="1042984"/>
    <lineage>
        <taxon>Bacteria</taxon>
        <taxon>Bacillati</taxon>
        <taxon>Actinomycetota</taxon>
        <taxon>Actinomycetes</taxon>
        <taxon>Kitasatosporales</taxon>
        <taxon>Streptomycetaceae</taxon>
        <taxon>Streptomyces</taxon>
    </lineage>
</organism>
<dbReference type="EMBL" id="JACHJL010000005">
    <property type="protein sequence ID" value="MBB5935495.1"/>
    <property type="molecule type" value="Genomic_DNA"/>
</dbReference>
<dbReference type="GO" id="GO:0003677">
    <property type="term" value="F:DNA binding"/>
    <property type="evidence" value="ECO:0007669"/>
    <property type="project" value="InterPro"/>
</dbReference>
<evidence type="ECO:0000313" key="1">
    <source>
        <dbReference type="EMBL" id="MBB5935495.1"/>
    </source>
</evidence>
<keyword evidence="2" id="KW-1185">Reference proteome</keyword>
<dbReference type="GO" id="GO:0009036">
    <property type="term" value="F:type II site-specific deoxyribonuclease activity"/>
    <property type="evidence" value="ECO:0007669"/>
    <property type="project" value="InterPro"/>
</dbReference>
<sequence>MINADKPYLWEEDIQASVRLYNDWFLEAAPQAYRDIRKSTAEEVARAFEYTRDMTDISPEALLRSPQALRTLRMCTSPPLARDRLAGLSYGSKILVGIMEQGKLPQRMMAAELEAQLSRMCDVVTELLDLDLFDWCSTGGPASSRQRELATTVVADRLSGAIAEPIIRNAQERRQLTLIGEWLTVRGYKQKAHRAAAPLETMEAGTFSFRQIVVVGDSLSVNIPVDVVIQPLSPAPHRLPILVEAKSAGDFTNPNKRRKEEATKINQLQGKYGPNISLLLFLCGYFNAGYLGYSAAEHLDWVWEHRIDDLEAAGV</sequence>
<evidence type="ECO:0008006" key="3">
    <source>
        <dbReference type="Google" id="ProtNLM"/>
    </source>
</evidence>
<gene>
    <name evidence="1" type="ORF">FHS42_002557</name>
</gene>
<dbReference type="RefSeq" id="WP_184571994.1">
    <property type="nucleotide sequence ID" value="NZ_JACHJL010000005.1"/>
</dbReference>
<evidence type="ECO:0000313" key="2">
    <source>
        <dbReference type="Proteomes" id="UP000588098"/>
    </source>
</evidence>